<dbReference type="InterPro" id="IPR029058">
    <property type="entry name" value="AB_hydrolase_fold"/>
</dbReference>
<dbReference type="PANTHER" id="PTHR43329">
    <property type="entry name" value="EPOXIDE HYDROLASE"/>
    <property type="match status" value="1"/>
</dbReference>
<dbReference type="Proteomes" id="UP000475532">
    <property type="component" value="Unassembled WGS sequence"/>
</dbReference>
<name>A0A6L9QI86_9ACTN</name>
<dbReference type="InterPro" id="IPR000639">
    <property type="entry name" value="Epox_hydrolase-like"/>
</dbReference>
<dbReference type="InterPro" id="IPR000073">
    <property type="entry name" value="AB_hydrolase_1"/>
</dbReference>
<dbReference type="AlphaFoldDB" id="A0A6L9QI86"/>
<feature type="domain" description="AB hydrolase-1" evidence="2">
    <location>
        <begin position="33"/>
        <end position="133"/>
    </location>
</feature>
<evidence type="ECO:0000256" key="1">
    <source>
        <dbReference type="ARBA" id="ARBA00022801"/>
    </source>
</evidence>
<evidence type="ECO:0000259" key="2">
    <source>
        <dbReference type="Pfam" id="PF00561"/>
    </source>
</evidence>
<keyword evidence="1 3" id="KW-0378">Hydrolase</keyword>
<organism evidence="3 4">
    <name type="scientific">Actinomadura bangladeshensis</name>
    <dbReference type="NCBI Taxonomy" id="453573"/>
    <lineage>
        <taxon>Bacteria</taxon>
        <taxon>Bacillati</taxon>
        <taxon>Actinomycetota</taxon>
        <taxon>Actinomycetes</taxon>
        <taxon>Streptosporangiales</taxon>
        <taxon>Thermomonosporaceae</taxon>
        <taxon>Actinomadura</taxon>
    </lineage>
</organism>
<dbReference type="Pfam" id="PF00561">
    <property type="entry name" value="Abhydrolase_1"/>
    <property type="match status" value="1"/>
</dbReference>
<accession>A0A6L9QI86</accession>
<protein>
    <submittedName>
        <fullName evidence="3">Alpha/beta hydrolase</fullName>
    </submittedName>
</protein>
<gene>
    <name evidence="3" type="ORF">G3I70_22165</name>
</gene>
<dbReference type="EMBL" id="JAAGLI010000568">
    <property type="protein sequence ID" value="NEA25167.1"/>
    <property type="molecule type" value="Genomic_DNA"/>
</dbReference>
<sequence length="328" mass="36592">MSLGELGGEDVRHRMLDAGDITLHVVEQGDGLPVVMCHGFPGLWYSWRHQLPVLAAAGYRAIAVDMRGYGRSGRPASPGEYDRRHTVADMIGLLDGLGIEEAVFAGHDFGAALVWDLPQWAPGRVKALMQLSVPRMPVSARPPTELYARMAEQHFVHVHYFQEQGPADEELGAAPERFLANVFWALSGGYRYLDIWRHPSEGNGYLDVLPEAPPLPWPWLSHDEFAYYADEFRRTGFTGGLNWYRAYDHVWEEKQSRPDEPVTVPTMFLVGQRDPVLQMMGSGALKQMESSVPGLRDVHIIEGAGHFVQMEAAGEVNEAMLAFLARLG</sequence>
<dbReference type="PRINTS" id="PR00412">
    <property type="entry name" value="EPOXHYDRLASE"/>
</dbReference>
<evidence type="ECO:0000313" key="3">
    <source>
        <dbReference type="EMBL" id="NEA25167.1"/>
    </source>
</evidence>
<reference evidence="3 4" key="1">
    <citation type="submission" date="2020-01" db="EMBL/GenBank/DDBJ databases">
        <title>Insect and environment-associated Actinomycetes.</title>
        <authorList>
            <person name="Currrie C."/>
            <person name="Chevrette M."/>
            <person name="Carlson C."/>
            <person name="Stubbendieck R."/>
            <person name="Wendt-Pienkowski E."/>
        </authorList>
    </citation>
    <scope>NUCLEOTIDE SEQUENCE [LARGE SCALE GENOMIC DNA]</scope>
    <source>
        <strain evidence="3 4">SID10258</strain>
    </source>
</reference>
<comment type="caution">
    <text evidence="3">The sequence shown here is derived from an EMBL/GenBank/DDBJ whole genome shotgun (WGS) entry which is preliminary data.</text>
</comment>
<dbReference type="GO" id="GO:0016787">
    <property type="term" value="F:hydrolase activity"/>
    <property type="evidence" value="ECO:0007669"/>
    <property type="project" value="UniProtKB-KW"/>
</dbReference>
<dbReference type="SUPFAM" id="SSF53474">
    <property type="entry name" value="alpha/beta-Hydrolases"/>
    <property type="match status" value="1"/>
</dbReference>
<proteinExistence type="predicted"/>
<evidence type="ECO:0000313" key="4">
    <source>
        <dbReference type="Proteomes" id="UP000475532"/>
    </source>
</evidence>
<dbReference type="Gene3D" id="3.40.50.1820">
    <property type="entry name" value="alpha/beta hydrolase"/>
    <property type="match status" value="1"/>
</dbReference>